<organism evidence="2 3">
    <name type="scientific">Bradyrhizobium algeriense</name>
    <dbReference type="NCBI Taxonomy" id="634784"/>
    <lineage>
        <taxon>Bacteria</taxon>
        <taxon>Pseudomonadati</taxon>
        <taxon>Pseudomonadota</taxon>
        <taxon>Alphaproteobacteria</taxon>
        <taxon>Hyphomicrobiales</taxon>
        <taxon>Nitrobacteraceae</taxon>
        <taxon>Bradyrhizobium</taxon>
    </lineage>
</organism>
<protein>
    <recommendedName>
        <fullName evidence="4">Peptidase S8/S53 domain-containing protein</fullName>
    </recommendedName>
</protein>
<dbReference type="EMBL" id="JAZHRV010000001">
    <property type="protein sequence ID" value="MEH2553519.1"/>
    <property type="molecule type" value="Genomic_DNA"/>
</dbReference>
<dbReference type="SUPFAM" id="SSF52743">
    <property type="entry name" value="Subtilisin-like"/>
    <property type="match status" value="1"/>
</dbReference>
<accession>A0ABU8B4R7</accession>
<evidence type="ECO:0000256" key="1">
    <source>
        <dbReference type="SAM" id="MobiDB-lite"/>
    </source>
</evidence>
<feature type="region of interest" description="Disordered" evidence="1">
    <location>
        <begin position="652"/>
        <end position="678"/>
    </location>
</feature>
<evidence type="ECO:0000313" key="3">
    <source>
        <dbReference type="Proteomes" id="UP001364224"/>
    </source>
</evidence>
<name>A0ABU8B4R7_9BRAD</name>
<dbReference type="RefSeq" id="WP_334478009.1">
    <property type="nucleotide sequence ID" value="NZ_JAZHRV010000001.1"/>
</dbReference>
<dbReference type="Gene3D" id="3.40.50.200">
    <property type="entry name" value="Peptidase S8/S53 domain"/>
    <property type="match status" value="1"/>
</dbReference>
<sequence length="678" mass="74675">MADREFPNCFGPYLRYAIDSDFANFSTDFEDFGKKFRFFDEDRFRLLLLVELKQVEFVRTFESAMIAREDFGVEFGPDVGNTRYVTMRCRKAAVTDEHGAFPIWREYVSRVELSLPVRPSSPEILNRKAVLADRYDEGKDPPGALLIGMLDDGCPFAAAHFLKTTGAVSTRVRAIWDQNQDKQPVTINGRDFGKRLTDFGYGLEYRRDFATLLAPGEIGLDEWIGLHSTSQNRINEEHCYAEADFTSLKYREAHGAHVMDVLAGRIPTSSRIGPSPPGDRRDPPSWRPGTDVASSAEVVFVQFSEDNLRDATGVWLPTYVVQGIQYVLSFAKPNVTERVLINLSYGPTTGPHDGMGLLEEALSALVADYNGSGGKPNLEIFLAAGNSYLTEGHVVFHRHHDQPDHVEWIWRLPPDNTVLCFCEVWMKTAHASGVTVTLTSPSGIPYTMPSTATSLAGVDGPITWDADDTMWRLEVKSTVASAGLVAEHGDYRISVAGVPHDHHHYADVHAYVARSDPNMGVRTGAKLSYFVDPEWERTRSAAASCTRVDGEFDKAGSLIHRLGTLNGIATAYDADVHVAGGYVILDRRKSPYSSAGPARPYSPRVGPDYVLPCDESYALQGIRAGGTRSGAVFRLIGTSTAAPQLARHLADHPTLPVRDAPSTTIEQHKRGGGNVDPP</sequence>
<dbReference type="Proteomes" id="UP001364224">
    <property type="component" value="Unassembled WGS sequence"/>
</dbReference>
<comment type="caution">
    <text evidence="2">The sequence shown here is derived from an EMBL/GenBank/DDBJ whole genome shotgun (WGS) entry which is preliminary data.</text>
</comment>
<gene>
    <name evidence="2" type="ORF">V1286_001048</name>
</gene>
<feature type="region of interest" description="Disordered" evidence="1">
    <location>
        <begin position="267"/>
        <end position="291"/>
    </location>
</feature>
<keyword evidence="3" id="KW-1185">Reference proteome</keyword>
<evidence type="ECO:0008006" key="4">
    <source>
        <dbReference type="Google" id="ProtNLM"/>
    </source>
</evidence>
<reference evidence="2 3" key="1">
    <citation type="submission" date="2024-02" db="EMBL/GenBank/DDBJ databases">
        <title>Adaptive strategies in a cosmopolitan and abundant soil bacterium.</title>
        <authorList>
            <person name="Carini P."/>
        </authorList>
    </citation>
    <scope>NUCLEOTIDE SEQUENCE [LARGE SCALE GENOMIC DNA]</scope>
    <source>
        <strain evidence="2 3">AZCC 1608</strain>
    </source>
</reference>
<dbReference type="Gene3D" id="2.60.120.1290">
    <property type="match status" value="1"/>
</dbReference>
<proteinExistence type="predicted"/>
<dbReference type="InterPro" id="IPR036852">
    <property type="entry name" value="Peptidase_S8/S53_dom_sf"/>
</dbReference>
<evidence type="ECO:0000313" key="2">
    <source>
        <dbReference type="EMBL" id="MEH2553519.1"/>
    </source>
</evidence>